<comment type="caution">
    <text evidence="1">The sequence shown here is derived from an EMBL/GenBank/DDBJ whole genome shotgun (WGS) entry which is preliminary data.</text>
</comment>
<dbReference type="Proteomes" id="UP000186168">
    <property type="component" value="Unassembled WGS sequence"/>
</dbReference>
<dbReference type="SUPFAM" id="SSF56112">
    <property type="entry name" value="Protein kinase-like (PK-like)"/>
    <property type="match status" value="1"/>
</dbReference>
<keyword evidence="1" id="KW-0808">Transferase</keyword>
<name>A0A1R1SRL8_9ACTN</name>
<accession>A0A1R1SRL8</accession>
<dbReference type="EMBL" id="ASQP01000057">
    <property type="protein sequence ID" value="OMI40857.1"/>
    <property type="molecule type" value="Genomic_DNA"/>
</dbReference>
<dbReference type="InterPro" id="IPR006748">
    <property type="entry name" value="NH2Glyco/OHUrea_AB-resist_kin"/>
</dbReference>
<keyword evidence="2" id="KW-1185">Reference proteome</keyword>
<sequence>MTVRIEVPEALAASQSRYEGAAGRAWVAALPGLVAGYLDRWELRPDGPPMHGACALVLPVTGAGGDGPAVLKVQLVTEETVDEPAALRAWGGLGAVRLLRDEPAGGAMLLERLDPARSLSAVPDDTAAVEVLAGLLARLGEAPAPPGLRHLADIAAAMLDRVPGAVAALGAPEDARLVRDCAAAVREVAGEPGDRLLHWDLHYDNVLAPPAPDADGRGPWLAIDPKPLVGDPGFELFPALYNRWDDITATGDVPRAVRRRFDVMTEVLGLDRRRARAWTLGRVLQNTLWAVAGGARAVDPVRAAIARALRSP</sequence>
<reference evidence="1 2" key="1">
    <citation type="submission" date="2013-05" db="EMBL/GenBank/DDBJ databases">
        <title>Genome sequence of Streptomyces sparsogenes DSM 40356.</title>
        <authorList>
            <person name="Coyne S."/>
            <person name="Seebeck F.P."/>
        </authorList>
    </citation>
    <scope>NUCLEOTIDE SEQUENCE [LARGE SCALE GENOMIC DNA]</scope>
    <source>
        <strain evidence="1 2">DSM 40356</strain>
    </source>
</reference>
<dbReference type="GO" id="GO:0016301">
    <property type="term" value="F:kinase activity"/>
    <property type="evidence" value="ECO:0007669"/>
    <property type="project" value="UniProtKB-KW"/>
</dbReference>
<dbReference type="STRING" id="67365.GCA_001704635_00515"/>
<dbReference type="InterPro" id="IPR011009">
    <property type="entry name" value="Kinase-like_dom_sf"/>
</dbReference>
<organism evidence="1 2">
    <name type="scientific">Streptomyces sparsogenes DSM 40356</name>
    <dbReference type="NCBI Taxonomy" id="1331668"/>
    <lineage>
        <taxon>Bacteria</taxon>
        <taxon>Bacillati</taxon>
        <taxon>Actinomycetota</taxon>
        <taxon>Actinomycetes</taxon>
        <taxon>Kitasatosporales</taxon>
        <taxon>Streptomycetaceae</taxon>
        <taxon>Streptomyces</taxon>
    </lineage>
</organism>
<evidence type="ECO:0000313" key="1">
    <source>
        <dbReference type="EMBL" id="OMI40857.1"/>
    </source>
</evidence>
<dbReference type="GeneID" id="96745706"/>
<protein>
    <submittedName>
        <fullName evidence="1">Aminoglycoside/hydroxyurea antibiotic resistance kinase</fullName>
    </submittedName>
</protein>
<keyword evidence="1" id="KW-0418">Kinase</keyword>
<gene>
    <name evidence="1" type="ORF">SPAR_03701</name>
</gene>
<dbReference type="AlphaFoldDB" id="A0A1R1SRL8"/>
<dbReference type="Pfam" id="PF04655">
    <property type="entry name" value="APH_6_hur"/>
    <property type="match status" value="1"/>
</dbReference>
<dbReference type="GO" id="GO:0019748">
    <property type="term" value="P:secondary metabolic process"/>
    <property type="evidence" value="ECO:0007669"/>
    <property type="project" value="InterPro"/>
</dbReference>
<dbReference type="RefSeq" id="WP_245738247.1">
    <property type="nucleotide sequence ID" value="NZ_ASQP01000057.1"/>
</dbReference>
<proteinExistence type="predicted"/>
<evidence type="ECO:0000313" key="2">
    <source>
        <dbReference type="Proteomes" id="UP000186168"/>
    </source>
</evidence>
<dbReference type="GO" id="GO:0016773">
    <property type="term" value="F:phosphotransferase activity, alcohol group as acceptor"/>
    <property type="evidence" value="ECO:0007669"/>
    <property type="project" value="InterPro"/>
</dbReference>